<dbReference type="AlphaFoldDB" id="K3YLG5"/>
<protein>
    <recommendedName>
        <fullName evidence="3">Protein kinase domain-containing protein</fullName>
    </recommendedName>
</protein>
<dbReference type="HOGENOM" id="CLU_1566941_0_0_1"/>
<accession>K3YLG5</accession>
<dbReference type="FunCoup" id="K3YLG5">
    <property type="interactions" value="25"/>
</dbReference>
<proteinExistence type="predicted"/>
<keyword evidence="2" id="KW-1185">Reference proteome</keyword>
<evidence type="ECO:0008006" key="3">
    <source>
        <dbReference type="Google" id="ProtNLM"/>
    </source>
</evidence>
<organism evidence="1 2">
    <name type="scientific">Setaria italica</name>
    <name type="common">Foxtail millet</name>
    <name type="synonym">Panicum italicum</name>
    <dbReference type="NCBI Taxonomy" id="4555"/>
    <lineage>
        <taxon>Eukaryota</taxon>
        <taxon>Viridiplantae</taxon>
        <taxon>Streptophyta</taxon>
        <taxon>Embryophyta</taxon>
        <taxon>Tracheophyta</taxon>
        <taxon>Spermatophyta</taxon>
        <taxon>Magnoliopsida</taxon>
        <taxon>Liliopsida</taxon>
        <taxon>Poales</taxon>
        <taxon>Poaceae</taxon>
        <taxon>PACMAD clade</taxon>
        <taxon>Panicoideae</taxon>
        <taxon>Panicodae</taxon>
        <taxon>Paniceae</taxon>
        <taxon>Cenchrinae</taxon>
        <taxon>Setaria</taxon>
    </lineage>
</organism>
<dbReference type="EnsemblPlants" id="KQL02410">
    <property type="protein sequence ID" value="KQL02410"/>
    <property type="gene ID" value="SETIT_015089mg"/>
</dbReference>
<dbReference type="SUPFAM" id="SSF56112">
    <property type="entry name" value="Protein kinase-like (PK-like)"/>
    <property type="match status" value="1"/>
</dbReference>
<sequence>LMKNFSDDRMIGMPGAFGQVYEGKLKEKKYPDCPEKVAVRSPNSKMSTALKCVRPVYLSFLATSQCEKSKAQRNSELLELLTTSNKVELDALLIGAARALRAVHLAEFIHWDIQSRNLILMWVVADFGLTSKRDQKMVYFEDRRVSIFSVNDTVEAKEKYDVLCFGNVMEN</sequence>
<dbReference type="EMBL" id="AGNK02003967">
    <property type="status" value="NOT_ANNOTATED_CDS"/>
    <property type="molecule type" value="Genomic_DNA"/>
</dbReference>
<reference evidence="2" key="1">
    <citation type="journal article" date="2012" name="Nat. Biotechnol.">
        <title>Reference genome sequence of the model plant Setaria.</title>
        <authorList>
            <person name="Bennetzen J.L."/>
            <person name="Schmutz J."/>
            <person name="Wang H."/>
            <person name="Percifield R."/>
            <person name="Hawkins J."/>
            <person name="Pontaroli A.C."/>
            <person name="Estep M."/>
            <person name="Feng L."/>
            <person name="Vaughn J.N."/>
            <person name="Grimwood J."/>
            <person name="Jenkins J."/>
            <person name="Barry K."/>
            <person name="Lindquist E."/>
            <person name="Hellsten U."/>
            <person name="Deshpande S."/>
            <person name="Wang X."/>
            <person name="Wu X."/>
            <person name="Mitros T."/>
            <person name="Triplett J."/>
            <person name="Yang X."/>
            <person name="Ye C.Y."/>
            <person name="Mauro-Herrera M."/>
            <person name="Wang L."/>
            <person name="Li P."/>
            <person name="Sharma M."/>
            <person name="Sharma R."/>
            <person name="Ronald P.C."/>
            <person name="Panaud O."/>
            <person name="Kellogg E.A."/>
            <person name="Brutnell T.P."/>
            <person name="Doust A.N."/>
            <person name="Tuskan G.A."/>
            <person name="Rokhsar D."/>
            <person name="Devos K.M."/>
        </authorList>
    </citation>
    <scope>NUCLEOTIDE SEQUENCE [LARGE SCALE GENOMIC DNA]</scope>
    <source>
        <strain evidence="2">cv. Yugu1</strain>
    </source>
</reference>
<evidence type="ECO:0000313" key="1">
    <source>
        <dbReference type="EnsemblPlants" id="KQL02410"/>
    </source>
</evidence>
<dbReference type="InterPro" id="IPR011009">
    <property type="entry name" value="Kinase-like_dom_sf"/>
</dbReference>
<dbReference type="Gramene" id="KQL02410">
    <property type="protein sequence ID" value="KQL02410"/>
    <property type="gene ID" value="SETIT_015089mg"/>
</dbReference>
<dbReference type="InParanoid" id="K3YLG5"/>
<reference evidence="1" key="2">
    <citation type="submission" date="2018-08" db="UniProtKB">
        <authorList>
            <consortium name="EnsemblPlants"/>
        </authorList>
    </citation>
    <scope>IDENTIFICATION</scope>
    <source>
        <strain evidence="1">Yugu1</strain>
    </source>
</reference>
<dbReference type="Gene3D" id="1.10.510.10">
    <property type="entry name" value="Transferase(Phosphotransferase) domain 1"/>
    <property type="match status" value="1"/>
</dbReference>
<name>K3YLG5_SETIT</name>
<dbReference type="Proteomes" id="UP000004995">
    <property type="component" value="Unassembled WGS sequence"/>
</dbReference>
<evidence type="ECO:0000313" key="2">
    <source>
        <dbReference type="Proteomes" id="UP000004995"/>
    </source>
</evidence>